<keyword evidence="6" id="KW-0769">Symport</keyword>
<evidence type="ECO:0000256" key="9">
    <source>
        <dbReference type="SAM" id="Phobius"/>
    </source>
</evidence>
<evidence type="ECO:0000256" key="2">
    <source>
        <dbReference type="ARBA" id="ARBA00008240"/>
    </source>
</evidence>
<dbReference type="PANTHER" id="PTHR43528">
    <property type="entry name" value="ALPHA-KETOGLUTARATE PERMEASE"/>
    <property type="match status" value="1"/>
</dbReference>
<dbReference type="EMBL" id="AGFM01000053">
    <property type="protein sequence ID" value="EHJ59830.1"/>
    <property type="molecule type" value="Genomic_DNA"/>
</dbReference>
<dbReference type="PANTHER" id="PTHR43528:SF1">
    <property type="entry name" value="ALPHA-KETOGLUTARATE PERMEASE"/>
    <property type="match status" value="1"/>
</dbReference>
<feature type="transmembrane region" description="Helical" evidence="9">
    <location>
        <begin position="252"/>
        <end position="273"/>
    </location>
</feature>
<gene>
    <name evidence="11" type="ORF">NSU_3173</name>
</gene>
<evidence type="ECO:0000313" key="12">
    <source>
        <dbReference type="Proteomes" id="UP000004030"/>
    </source>
</evidence>
<dbReference type="Proteomes" id="UP000004030">
    <property type="component" value="Unassembled WGS sequence"/>
</dbReference>
<dbReference type="PROSITE" id="PS00216">
    <property type="entry name" value="SUGAR_TRANSPORT_1"/>
    <property type="match status" value="1"/>
</dbReference>
<dbReference type="Gene3D" id="1.20.1250.20">
    <property type="entry name" value="MFS general substrate transporter like domains"/>
    <property type="match status" value="2"/>
</dbReference>
<feature type="transmembrane region" description="Helical" evidence="9">
    <location>
        <begin position="170"/>
        <end position="186"/>
    </location>
</feature>
<evidence type="ECO:0000256" key="4">
    <source>
        <dbReference type="ARBA" id="ARBA00022475"/>
    </source>
</evidence>
<feature type="transmembrane region" description="Helical" evidence="9">
    <location>
        <begin position="93"/>
        <end position="112"/>
    </location>
</feature>
<comment type="subcellular location">
    <subcellularLocation>
        <location evidence="1">Cell membrane</location>
        <topology evidence="1">Multi-pass membrane protein</topology>
    </subcellularLocation>
</comment>
<dbReference type="GO" id="GO:0015293">
    <property type="term" value="F:symporter activity"/>
    <property type="evidence" value="ECO:0007669"/>
    <property type="project" value="UniProtKB-KW"/>
</dbReference>
<keyword evidence="3" id="KW-0813">Transport</keyword>
<dbReference type="InterPro" id="IPR005829">
    <property type="entry name" value="Sugar_transporter_CS"/>
</dbReference>
<feature type="transmembrane region" description="Helical" evidence="9">
    <location>
        <begin position="314"/>
        <end position="333"/>
    </location>
</feature>
<feature type="domain" description="Major facilitator superfamily (MFS) profile" evidence="10">
    <location>
        <begin position="24"/>
        <end position="429"/>
    </location>
</feature>
<dbReference type="eggNOG" id="COG0477">
    <property type="taxonomic scope" value="Bacteria"/>
</dbReference>
<keyword evidence="5 9" id="KW-0812">Transmembrane</keyword>
<reference evidence="11 12" key="1">
    <citation type="journal article" date="2012" name="J. Bacteriol.">
        <title>Genome sequence of benzo(a)pyrene-degrading bacterium Novosphingobium pentaromativorans US6-1.</title>
        <authorList>
            <person name="Luo Y.R."/>
            <person name="Kang S.G."/>
            <person name="Kim S.J."/>
            <person name="Kim M.R."/>
            <person name="Li N."/>
            <person name="Lee J.H."/>
            <person name="Kwon K.K."/>
        </authorList>
    </citation>
    <scope>NUCLEOTIDE SEQUENCE [LARGE SCALE GENOMIC DNA]</scope>
    <source>
        <strain evidence="11 12">US6-1</strain>
    </source>
</reference>
<proteinExistence type="inferred from homology"/>
<accession>G6EFQ2</accession>
<keyword evidence="4" id="KW-1003">Cell membrane</keyword>
<feature type="transmembrane region" description="Helical" evidence="9">
    <location>
        <begin position="25"/>
        <end position="45"/>
    </location>
</feature>
<dbReference type="InterPro" id="IPR051084">
    <property type="entry name" value="H+-coupled_symporters"/>
</dbReference>
<dbReference type="InterPro" id="IPR011701">
    <property type="entry name" value="MFS"/>
</dbReference>
<dbReference type="GO" id="GO:0005886">
    <property type="term" value="C:plasma membrane"/>
    <property type="evidence" value="ECO:0007669"/>
    <property type="project" value="UniProtKB-SubCell"/>
</dbReference>
<dbReference type="Pfam" id="PF07690">
    <property type="entry name" value="MFS_1"/>
    <property type="match status" value="1"/>
</dbReference>
<evidence type="ECO:0000256" key="3">
    <source>
        <dbReference type="ARBA" id="ARBA00022448"/>
    </source>
</evidence>
<evidence type="ECO:0000256" key="6">
    <source>
        <dbReference type="ARBA" id="ARBA00022847"/>
    </source>
</evidence>
<dbReference type="Pfam" id="PF00083">
    <property type="entry name" value="Sugar_tr"/>
    <property type="match status" value="1"/>
</dbReference>
<comment type="similarity">
    <text evidence="2">Belongs to the major facilitator superfamily. Metabolite:H+ Symporter (MHS) family (TC 2.A.1.6) family.</text>
</comment>
<feature type="transmembrane region" description="Helical" evidence="9">
    <location>
        <begin position="403"/>
        <end position="423"/>
    </location>
</feature>
<organism evidence="11 12">
    <name type="scientific">Novosphingobium pentaromativorans US6-1</name>
    <dbReference type="NCBI Taxonomy" id="1088721"/>
    <lineage>
        <taxon>Bacteria</taxon>
        <taxon>Pseudomonadati</taxon>
        <taxon>Pseudomonadota</taxon>
        <taxon>Alphaproteobacteria</taxon>
        <taxon>Sphingomonadales</taxon>
        <taxon>Sphingomonadaceae</taxon>
        <taxon>Novosphingobium</taxon>
    </lineage>
</organism>
<evidence type="ECO:0000256" key="8">
    <source>
        <dbReference type="ARBA" id="ARBA00023136"/>
    </source>
</evidence>
<protein>
    <submittedName>
        <fullName evidence="11">Major facilitator superfamily MFS_1</fullName>
    </submittedName>
</protein>
<feature type="transmembrane region" description="Helical" evidence="9">
    <location>
        <begin position="339"/>
        <end position="360"/>
    </location>
</feature>
<keyword evidence="8 9" id="KW-0472">Membrane</keyword>
<feature type="transmembrane region" description="Helical" evidence="9">
    <location>
        <begin position="124"/>
        <end position="149"/>
    </location>
</feature>
<evidence type="ECO:0000256" key="5">
    <source>
        <dbReference type="ARBA" id="ARBA00022692"/>
    </source>
</evidence>
<dbReference type="PATRIC" id="fig|1088721.3.peg.3129"/>
<dbReference type="SUPFAM" id="SSF103473">
    <property type="entry name" value="MFS general substrate transporter"/>
    <property type="match status" value="1"/>
</dbReference>
<name>G6EFQ2_9SPHN</name>
<dbReference type="RefSeq" id="WP_007014081.1">
    <property type="nucleotide sequence ID" value="NZ_CP009292.1"/>
</dbReference>
<dbReference type="AlphaFoldDB" id="G6EFQ2"/>
<keyword evidence="7 9" id="KW-1133">Transmembrane helix</keyword>
<evidence type="ECO:0000256" key="1">
    <source>
        <dbReference type="ARBA" id="ARBA00004651"/>
    </source>
</evidence>
<evidence type="ECO:0000259" key="10">
    <source>
        <dbReference type="PROSITE" id="PS50850"/>
    </source>
</evidence>
<feature type="transmembrane region" description="Helical" evidence="9">
    <location>
        <begin position="372"/>
        <end position="397"/>
    </location>
</feature>
<evidence type="ECO:0000256" key="7">
    <source>
        <dbReference type="ARBA" id="ARBA00022989"/>
    </source>
</evidence>
<comment type="caution">
    <text evidence="11">The sequence shown here is derived from an EMBL/GenBank/DDBJ whole genome shotgun (WGS) entry which is preliminary data.</text>
</comment>
<dbReference type="InterPro" id="IPR005828">
    <property type="entry name" value="MFS_sugar_transport-like"/>
</dbReference>
<feature type="transmembrane region" description="Helical" evidence="9">
    <location>
        <begin position="285"/>
        <end position="305"/>
    </location>
</feature>
<sequence>MMKDASSYDAGSAPSSLPPMTRRSMVVAALSTAVEWYDFTLYLYFATVLARVFFGSGANSMTETLGGFAVAYLMRPLGALVFGHLGDRFGRRVAMLGSMAMMTAAMAATALLPTHAQAGPLAGVLLIALRCIMSFSVGGEYTGVVAYLLEGASQERRGLVTSCASAASEIGALTAAGAAALTVWVIPETALVSWGWRLPFLFGAAMAGVVLIARATLEETPEFTRQQRMGKVPRRPIRQTLARQRIAISRGFAISALGSITYYVGITYVPVFLDATGTMPEARALSISTLAALTVILVTPLTGLLSDRFGRRPVLLALALGGVALPTSLFAAMTSGGVATWAGAFIMAALGGAVSAVGAVSTAEQFPGEGRLSGLALGATTATALFGGLTPLVAHLVVTQSGWAGAPGAMIALVALCVFAVFWQMPETAPARTEA</sequence>
<keyword evidence="12" id="KW-1185">Reference proteome</keyword>
<dbReference type="PROSITE" id="PS50850">
    <property type="entry name" value="MFS"/>
    <property type="match status" value="1"/>
</dbReference>
<evidence type="ECO:0000313" key="11">
    <source>
        <dbReference type="EMBL" id="EHJ59830.1"/>
    </source>
</evidence>
<feature type="transmembrane region" description="Helical" evidence="9">
    <location>
        <begin position="198"/>
        <end position="217"/>
    </location>
</feature>
<dbReference type="InterPro" id="IPR036259">
    <property type="entry name" value="MFS_trans_sf"/>
</dbReference>
<feature type="transmembrane region" description="Helical" evidence="9">
    <location>
        <begin position="65"/>
        <end position="86"/>
    </location>
</feature>
<dbReference type="InterPro" id="IPR020846">
    <property type="entry name" value="MFS_dom"/>
</dbReference>